<dbReference type="AlphaFoldDB" id="A0A838XZN8"/>
<dbReference type="Proteomes" id="UP000551848">
    <property type="component" value="Unassembled WGS sequence"/>
</dbReference>
<dbReference type="Pfam" id="PF00583">
    <property type="entry name" value="Acetyltransf_1"/>
    <property type="match status" value="1"/>
</dbReference>
<dbReference type="Gene3D" id="3.40.630.30">
    <property type="match status" value="1"/>
</dbReference>
<sequence>MQTKIRPASSDDIESIEEIENSTNLMPWTKAQFISSMEVGHYSTVLEHAETIIGFAIYSPIIPESHLLNIAIDPAYHRKGLGDKLLKQVILQNKAVGVKVINLEVRVSNLVAINLYKKNGFYKDAIRQDYYSKPEKEDALLMSLII</sequence>
<dbReference type="CDD" id="cd04301">
    <property type="entry name" value="NAT_SF"/>
    <property type="match status" value="1"/>
</dbReference>
<comment type="catalytic activity">
    <reaction evidence="1">
        <text>N-terminal L-alanyl-[ribosomal protein bS18] + acetyl-CoA = N-terminal N(alpha)-acetyl-L-alanyl-[ribosomal protein bS18] + CoA + H(+)</text>
        <dbReference type="Rhea" id="RHEA:43756"/>
        <dbReference type="Rhea" id="RHEA-COMP:10676"/>
        <dbReference type="Rhea" id="RHEA-COMP:10677"/>
        <dbReference type="ChEBI" id="CHEBI:15378"/>
        <dbReference type="ChEBI" id="CHEBI:57287"/>
        <dbReference type="ChEBI" id="CHEBI:57288"/>
        <dbReference type="ChEBI" id="CHEBI:64718"/>
        <dbReference type="ChEBI" id="CHEBI:83683"/>
        <dbReference type="EC" id="2.3.1.266"/>
    </reaction>
</comment>
<gene>
    <name evidence="3" type="primary">rimI</name>
    <name evidence="3" type="ORF">H2072_00190</name>
</gene>
<dbReference type="GO" id="GO:0005737">
    <property type="term" value="C:cytoplasm"/>
    <property type="evidence" value="ECO:0007669"/>
    <property type="project" value="UniProtKB-SubCell"/>
</dbReference>
<comment type="similarity">
    <text evidence="1">Belongs to the acetyltransferase family. RimI subfamily.</text>
</comment>
<dbReference type="GO" id="GO:0008999">
    <property type="term" value="F:protein-N-terminal-alanine acetyltransferase activity"/>
    <property type="evidence" value="ECO:0007669"/>
    <property type="project" value="UniProtKB-EC"/>
</dbReference>
<keyword evidence="3" id="KW-0808">Transferase</keyword>
<dbReference type="PROSITE" id="PS51186">
    <property type="entry name" value="GNAT"/>
    <property type="match status" value="1"/>
</dbReference>
<accession>A0A838XZN8</accession>
<keyword evidence="3" id="KW-0687">Ribonucleoprotein</keyword>
<evidence type="ECO:0000313" key="3">
    <source>
        <dbReference type="EMBL" id="MBA4692147.1"/>
    </source>
</evidence>
<reference evidence="3 4" key="1">
    <citation type="submission" date="2020-06" db="EMBL/GenBank/DDBJ databases">
        <title>Dysbiosis in marine aquaculture revealed through microbiome analysis: reverse ecology for environmental sustainability.</title>
        <authorList>
            <person name="Haro-Moreno J.M."/>
            <person name="Coutinho F.H."/>
            <person name="Zaragoza-Solas A."/>
            <person name="Picazo A."/>
            <person name="Almagro-Moreno S."/>
            <person name="Lopez-Perez M."/>
        </authorList>
    </citation>
    <scope>NUCLEOTIDE SEQUENCE [LARGE SCALE GENOMIC DNA]</scope>
    <source>
        <strain evidence="3">MCMED-G41</strain>
    </source>
</reference>
<dbReference type="InterPro" id="IPR050276">
    <property type="entry name" value="MshD_Acetyltransferase"/>
</dbReference>
<organism evidence="3 4">
    <name type="scientific">SAR86 cluster bacterium</name>
    <dbReference type="NCBI Taxonomy" id="2030880"/>
    <lineage>
        <taxon>Bacteria</taxon>
        <taxon>Pseudomonadati</taxon>
        <taxon>Pseudomonadota</taxon>
        <taxon>Gammaproteobacteria</taxon>
        <taxon>SAR86 cluster</taxon>
    </lineage>
</organism>
<dbReference type="InterPro" id="IPR006464">
    <property type="entry name" value="AcTrfase_RimI/Ard1"/>
</dbReference>
<dbReference type="PANTHER" id="PTHR43617:SF20">
    <property type="entry name" value="N-ALPHA-ACETYLTRANSFERASE RIMI"/>
    <property type="match status" value="1"/>
</dbReference>
<comment type="subcellular location">
    <subcellularLocation>
        <location evidence="1">Cytoplasm</location>
    </subcellularLocation>
</comment>
<dbReference type="PANTHER" id="PTHR43617">
    <property type="entry name" value="L-AMINO ACID N-ACETYLTRANSFERASE"/>
    <property type="match status" value="1"/>
</dbReference>
<dbReference type="EC" id="2.3.1.266" evidence="1"/>
<protein>
    <recommendedName>
        <fullName evidence="1">[Ribosomal protein bS18]-alanine N-acetyltransferase</fullName>
        <ecNumber evidence="1">2.3.1.266</ecNumber>
    </recommendedName>
</protein>
<dbReference type="EMBL" id="JACETL010000001">
    <property type="protein sequence ID" value="MBA4692147.1"/>
    <property type="molecule type" value="Genomic_DNA"/>
</dbReference>
<comment type="caution">
    <text evidence="3">The sequence shown here is derived from an EMBL/GenBank/DDBJ whole genome shotgun (WGS) entry which is preliminary data.</text>
</comment>
<comment type="function">
    <text evidence="1">Acetylates the N-terminal alanine of ribosomal protein bS18.</text>
</comment>
<dbReference type="InterPro" id="IPR000182">
    <property type="entry name" value="GNAT_dom"/>
</dbReference>
<evidence type="ECO:0000259" key="2">
    <source>
        <dbReference type="PROSITE" id="PS51186"/>
    </source>
</evidence>
<dbReference type="SUPFAM" id="SSF55729">
    <property type="entry name" value="Acyl-CoA N-acyltransferases (Nat)"/>
    <property type="match status" value="1"/>
</dbReference>
<evidence type="ECO:0000313" key="4">
    <source>
        <dbReference type="Proteomes" id="UP000551848"/>
    </source>
</evidence>
<proteinExistence type="inferred from homology"/>
<keyword evidence="1" id="KW-0963">Cytoplasm</keyword>
<dbReference type="InterPro" id="IPR016181">
    <property type="entry name" value="Acyl_CoA_acyltransferase"/>
</dbReference>
<keyword evidence="3" id="KW-0689">Ribosomal protein</keyword>
<evidence type="ECO:0000256" key="1">
    <source>
        <dbReference type="RuleBase" id="RU363094"/>
    </source>
</evidence>
<dbReference type="NCBIfam" id="TIGR01575">
    <property type="entry name" value="rimI"/>
    <property type="match status" value="1"/>
</dbReference>
<name>A0A838XZN8_9GAMM</name>
<feature type="domain" description="N-acetyltransferase" evidence="2">
    <location>
        <begin position="3"/>
        <end position="146"/>
    </location>
</feature>
<dbReference type="GO" id="GO:0005840">
    <property type="term" value="C:ribosome"/>
    <property type="evidence" value="ECO:0007669"/>
    <property type="project" value="UniProtKB-KW"/>
</dbReference>